<feature type="compositionally biased region" description="Basic and acidic residues" evidence="4">
    <location>
        <begin position="147"/>
        <end position="160"/>
    </location>
</feature>
<feature type="region of interest" description="Disordered" evidence="4">
    <location>
        <begin position="121"/>
        <end position="176"/>
    </location>
</feature>
<dbReference type="NCBIfam" id="TIGR00030">
    <property type="entry name" value="S21p"/>
    <property type="match status" value="1"/>
</dbReference>
<reference evidence="5" key="2">
    <citation type="submission" date="2023-06" db="EMBL/GenBank/DDBJ databases">
        <authorList>
            <person name="Ma L."/>
            <person name="Liu K.-W."/>
            <person name="Li Z."/>
            <person name="Hsiao Y.-Y."/>
            <person name="Qi Y."/>
            <person name="Fu T."/>
            <person name="Tang G."/>
            <person name="Zhang D."/>
            <person name="Sun W.-H."/>
            <person name="Liu D.-K."/>
            <person name="Li Y."/>
            <person name="Chen G.-Z."/>
            <person name="Liu X.-D."/>
            <person name="Liao X.-Y."/>
            <person name="Jiang Y.-T."/>
            <person name="Yu X."/>
            <person name="Hao Y."/>
            <person name="Huang J."/>
            <person name="Zhao X.-W."/>
            <person name="Ke S."/>
            <person name="Chen Y.-Y."/>
            <person name="Wu W.-L."/>
            <person name="Hsu J.-L."/>
            <person name="Lin Y.-F."/>
            <person name="Huang M.-D."/>
            <person name="Li C.-Y."/>
            <person name="Huang L."/>
            <person name="Wang Z.-W."/>
            <person name="Zhao X."/>
            <person name="Zhong W.-Y."/>
            <person name="Peng D.-H."/>
            <person name="Ahmad S."/>
            <person name="Lan S."/>
            <person name="Zhang J.-S."/>
            <person name="Tsai W.-C."/>
            <person name="Van De Peer Y."/>
            <person name="Liu Z.-J."/>
        </authorList>
    </citation>
    <scope>NUCLEOTIDE SEQUENCE</scope>
    <source>
        <strain evidence="5">SCP</strain>
        <tissue evidence="5">Leaves</tissue>
    </source>
</reference>
<dbReference type="Proteomes" id="UP001179952">
    <property type="component" value="Unassembled WGS sequence"/>
</dbReference>
<dbReference type="HAMAP" id="MF_00358">
    <property type="entry name" value="Ribosomal_bS21"/>
    <property type="match status" value="1"/>
</dbReference>
<dbReference type="InterPro" id="IPR001911">
    <property type="entry name" value="Ribosomal_bS21"/>
</dbReference>
<evidence type="ECO:0000256" key="2">
    <source>
        <dbReference type="ARBA" id="ARBA00022980"/>
    </source>
</evidence>
<keyword evidence="3" id="KW-0687">Ribonucleoprotein</keyword>
<dbReference type="GO" id="GO:0005840">
    <property type="term" value="C:ribosome"/>
    <property type="evidence" value="ECO:0007669"/>
    <property type="project" value="UniProtKB-KW"/>
</dbReference>
<reference evidence="5" key="1">
    <citation type="journal article" date="2023" name="Nat. Commun.">
        <title>Diploid and tetraploid genomes of Acorus and the evolution of monocots.</title>
        <authorList>
            <person name="Ma L."/>
            <person name="Liu K.W."/>
            <person name="Li Z."/>
            <person name="Hsiao Y.Y."/>
            <person name="Qi Y."/>
            <person name="Fu T."/>
            <person name="Tang G.D."/>
            <person name="Zhang D."/>
            <person name="Sun W.H."/>
            <person name="Liu D.K."/>
            <person name="Li Y."/>
            <person name="Chen G.Z."/>
            <person name="Liu X.D."/>
            <person name="Liao X.Y."/>
            <person name="Jiang Y.T."/>
            <person name="Yu X."/>
            <person name="Hao Y."/>
            <person name="Huang J."/>
            <person name="Zhao X.W."/>
            <person name="Ke S."/>
            <person name="Chen Y.Y."/>
            <person name="Wu W.L."/>
            <person name="Hsu J.L."/>
            <person name="Lin Y.F."/>
            <person name="Huang M.D."/>
            <person name="Li C.Y."/>
            <person name="Huang L."/>
            <person name="Wang Z.W."/>
            <person name="Zhao X."/>
            <person name="Zhong W.Y."/>
            <person name="Peng D.H."/>
            <person name="Ahmad S."/>
            <person name="Lan S."/>
            <person name="Zhang J.S."/>
            <person name="Tsai W.C."/>
            <person name="Van de Peer Y."/>
            <person name="Liu Z.J."/>
        </authorList>
    </citation>
    <scope>NUCLEOTIDE SEQUENCE</scope>
    <source>
        <strain evidence="5">SCP</strain>
    </source>
</reference>
<proteinExistence type="inferred from homology"/>
<evidence type="ECO:0008006" key="7">
    <source>
        <dbReference type="Google" id="ProtNLM"/>
    </source>
</evidence>
<dbReference type="GO" id="GO:1990904">
    <property type="term" value="C:ribonucleoprotein complex"/>
    <property type="evidence" value="ECO:0007669"/>
    <property type="project" value="UniProtKB-KW"/>
</dbReference>
<name>A0AAV9B0N1_ACOGR</name>
<evidence type="ECO:0000256" key="3">
    <source>
        <dbReference type="ARBA" id="ARBA00023274"/>
    </source>
</evidence>
<evidence type="ECO:0000256" key="4">
    <source>
        <dbReference type="SAM" id="MobiDB-lite"/>
    </source>
</evidence>
<dbReference type="GO" id="GO:0006412">
    <property type="term" value="P:translation"/>
    <property type="evidence" value="ECO:0007669"/>
    <property type="project" value="InterPro"/>
</dbReference>
<dbReference type="Gene3D" id="1.20.5.1150">
    <property type="entry name" value="Ribosomal protein S8"/>
    <property type="match status" value="1"/>
</dbReference>
<feature type="compositionally biased region" description="Basic residues" evidence="4">
    <location>
        <begin position="123"/>
        <end position="143"/>
    </location>
</feature>
<dbReference type="AlphaFoldDB" id="A0AAV9B0N1"/>
<organism evidence="5 6">
    <name type="scientific">Acorus gramineus</name>
    <name type="common">Dwarf sweet flag</name>
    <dbReference type="NCBI Taxonomy" id="55184"/>
    <lineage>
        <taxon>Eukaryota</taxon>
        <taxon>Viridiplantae</taxon>
        <taxon>Streptophyta</taxon>
        <taxon>Embryophyta</taxon>
        <taxon>Tracheophyta</taxon>
        <taxon>Spermatophyta</taxon>
        <taxon>Magnoliopsida</taxon>
        <taxon>Liliopsida</taxon>
        <taxon>Acoraceae</taxon>
        <taxon>Acorus</taxon>
    </lineage>
</organism>
<dbReference type="GO" id="GO:0003735">
    <property type="term" value="F:structural constituent of ribosome"/>
    <property type="evidence" value="ECO:0007669"/>
    <property type="project" value="InterPro"/>
</dbReference>
<sequence length="176" mass="20290">MASACLSNLFSLFSPLHPPPPPTKPKTLLTFPSPSKTHLPRLSLYPTKTGLASQSLPSDVASVLYPSLGRANTLCPNAGYNVQIVVEEDEPEEALLRRFRREVFRVGVIQECKRRRFFEDKHDKRKRKAKEASKRNKRRRHVPRIPFPDKQEVSQTKKEDDEQEDNWDLPEGELPY</sequence>
<evidence type="ECO:0000313" key="6">
    <source>
        <dbReference type="Proteomes" id="UP001179952"/>
    </source>
</evidence>
<accession>A0AAV9B0N1</accession>
<keyword evidence="6" id="KW-1185">Reference proteome</keyword>
<protein>
    <recommendedName>
        <fullName evidence="7">Mitochondrial ribosomal protein S21</fullName>
    </recommendedName>
</protein>
<dbReference type="PRINTS" id="PR00976">
    <property type="entry name" value="RIBOSOMALS21"/>
</dbReference>
<feature type="compositionally biased region" description="Acidic residues" evidence="4">
    <location>
        <begin position="161"/>
        <end position="176"/>
    </location>
</feature>
<keyword evidence="2" id="KW-0689">Ribosomal protein</keyword>
<dbReference type="PANTHER" id="PTHR21109">
    <property type="entry name" value="MITOCHONDRIAL 28S RIBOSOMAL PROTEIN S21"/>
    <property type="match status" value="1"/>
</dbReference>
<evidence type="ECO:0000256" key="1">
    <source>
        <dbReference type="ARBA" id="ARBA00006640"/>
    </source>
</evidence>
<comment type="caution">
    <text evidence="5">The sequence shown here is derived from an EMBL/GenBank/DDBJ whole genome shotgun (WGS) entry which is preliminary data.</text>
</comment>
<dbReference type="PANTHER" id="PTHR21109:SF0">
    <property type="entry name" value="SMALL RIBOSOMAL SUBUNIT PROTEIN BS21M"/>
    <property type="match status" value="1"/>
</dbReference>
<comment type="similarity">
    <text evidence="1">Belongs to the bacterial ribosomal protein bS21 family.</text>
</comment>
<evidence type="ECO:0000313" key="5">
    <source>
        <dbReference type="EMBL" id="KAK1270018.1"/>
    </source>
</evidence>
<dbReference type="Pfam" id="PF01165">
    <property type="entry name" value="Ribosomal_S21"/>
    <property type="match status" value="1"/>
</dbReference>
<gene>
    <name evidence="5" type="ORF">QJS04_geneDACA014044</name>
</gene>
<dbReference type="InterPro" id="IPR038380">
    <property type="entry name" value="Ribosomal_bS21_sf"/>
</dbReference>
<dbReference type="EMBL" id="JAUJYN010000005">
    <property type="protein sequence ID" value="KAK1270018.1"/>
    <property type="molecule type" value="Genomic_DNA"/>
</dbReference>